<evidence type="ECO:0000313" key="5">
    <source>
        <dbReference type="Proteomes" id="UP000030008"/>
    </source>
</evidence>
<organism evidence="4 5">
    <name type="scientific">Clostridium innocuum</name>
    <dbReference type="NCBI Taxonomy" id="1522"/>
    <lineage>
        <taxon>Bacteria</taxon>
        <taxon>Bacillati</taxon>
        <taxon>Bacillota</taxon>
        <taxon>Clostridia</taxon>
        <taxon>Eubacteriales</taxon>
        <taxon>Clostridiaceae</taxon>
        <taxon>Clostridium</taxon>
    </lineage>
</organism>
<dbReference type="PANTHER" id="PTHR35936:SF34">
    <property type="entry name" value="ABC TRANSPORTER EXTRACELLULAR-BINDING PROTEIN YCKB-RELATED"/>
    <property type="match status" value="1"/>
</dbReference>
<evidence type="ECO:0000313" key="4">
    <source>
        <dbReference type="EMBL" id="KGJ51472.1"/>
    </source>
</evidence>
<feature type="domain" description="Solute-binding protein family 3/N-terminal" evidence="3">
    <location>
        <begin position="32"/>
        <end position="256"/>
    </location>
</feature>
<dbReference type="EMBL" id="JQIF01000110">
    <property type="protein sequence ID" value="KGJ51472.1"/>
    <property type="molecule type" value="Genomic_DNA"/>
</dbReference>
<dbReference type="AlphaFoldDB" id="A0A099I2J8"/>
<dbReference type="InterPro" id="IPR001638">
    <property type="entry name" value="Solute-binding_3/MltF_N"/>
</dbReference>
<protein>
    <submittedName>
        <fullName evidence="4">Amino acid ABC transporter substrate-binding protein</fullName>
    </submittedName>
</protein>
<dbReference type="PANTHER" id="PTHR35936">
    <property type="entry name" value="MEMBRANE-BOUND LYTIC MUREIN TRANSGLYCOSYLASE F"/>
    <property type="match status" value="1"/>
</dbReference>
<proteinExistence type="predicted"/>
<dbReference type="SUPFAM" id="SSF53850">
    <property type="entry name" value="Periplasmic binding protein-like II"/>
    <property type="match status" value="1"/>
</dbReference>
<keyword evidence="1 2" id="KW-0732">Signal</keyword>
<evidence type="ECO:0000259" key="3">
    <source>
        <dbReference type="SMART" id="SM00062"/>
    </source>
</evidence>
<gene>
    <name evidence="4" type="ORF">CIAN88_20115</name>
</gene>
<feature type="signal peptide" evidence="2">
    <location>
        <begin position="1"/>
        <end position="19"/>
    </location>
</feature>
<dbReference type="Gene3D" id="3.40.190.10">
    <property type="entry name" value="Periplasmic binding protein-like II"/>
    <property type="match status" value="2"/>
</dbReference>
<evidence type="ECO:0000256" key="1">
    <source>
        <dbReference type="ARBA" id="ARBA00022729"/>
    </source>
</evidence>
<feature type="chain" id="PRO_5039167799" evidence="2">
    <location>
        <begin position="20"/>
        <end position="256"/>
    </location>
</feature>
<sequence>MKRIALTMLALLCTLTLTACGSDAAKGDDKEVLTIGIDDTFAPMGFKKDGKLVGFDVELAEAVSKKIGKKVEFQNIDWDLKETELESGNIDLIWNGYSITEERKKQVLFSDPYMENRQIIITTDKTGIKTKADIKDKTLSVQKNSSAYDAVMKDKDFVAGLKDGKPTQFDTNNDCFMDLESGRSDAIVVDETLARYYMKQQDNGVNYVVLDENFGTEEYAIGMRKDDTELCKHINKAMQELKDDGTFDNIKDTWFK</sequence>
<accession>A0A099I2J8</accession>
<dbReference type="Pfam" id="PF00497">
    <property type="entry name" value="SBP_bac_3"/>
    <property type="match status" value="1"/>
</dbReference>
<evidence type="ECO:0000256" key="2">
    <source>
        <dbReference type="SAM" id="SignalP"/>
    </source>
</evidence>
<dbReference type="RefSeq" id="WP_044907829.1">
    <property type="nucleotide sequence ID" value="NZ_CAXUJB010000001.1"/>
</dbReference>
<reference evidence="4 5" key="1">
    <citation type="submission" date="2014-08" db="EMBL/GenBank/DDBJ databases">
        <title>Clostridium innocuum, an unnegligible vancomycin-resistant pathogen causing extra-intestinal infections.</title>
        <authorList>
            <person name="Feng Y."/>
            <person name="Chiu C.-H."/>
        </authorList>
    </citation>
    <scope>NUCLEOTIDE SEQUENCE [LARGE SCALE GENOMIC DNA]</scope>
    <source>
        <strain evidence="4 5">AN88</strain>
    </source>
</reference>
<name>A0A099I2J8_CLOIN</name>
<dbReference type="PROSITE" id="PS51257">
    <property type="entry name" value="PROKAR_LIPOPROTEIN"/>
    <property type="match status" value="1"/>
</dbReference>
<comment type="caution">
    <text evidence="4">The sequence shown here is derived from an EMBL/GenBank/DDBJ whole genome shotgun (WGS) entry which is preliminary data.</text>
</comment>
<dbReference type="SMART" id="SM00062">
    <property type="entry name" value="PBPb"/>
    <property type="match status" value="1"/>
</dbReference>
<dbReference type="CDD" id="cd00996">
    <property type="entry name" value="PBP2_AatB_like"/>
    <property type="match status" value="1"/>
</dbReference>
<dbReference type="Proteomes" id="UP000030008">
    <property type="component" value="Unassembled WGS sequence"/>
</dbReference>